<gene>
    <name evidence="2" type="ORF">HGP29_21755</name>
</gene>
<feature type="domain" description="SnoaL-like" evidence="1">
    <location>
        <begin position="4"/>
        <end position="122"/>
    </location>
</feature>
<dbReference type="Pfam" id="PF13577">
    <property type="entry name" value="SnoaL_4"/>
    <property type="match status" value="1"/>
</dbReference>
<reference evidence="2 3" key="1">
    <citation type="submission" date="2020-04" db="EMBL/GenBank/DDBJ databases">
        <title>Flammeovirga sp. SR4, a novel species isolated from seawater.</title>
        <authorList>
            <person name="Wang X."/>
        </authorList>
    </citation>
    <scope>NUCLEOTIDE SEQUENCE [LARGE SCALE GENOMIC DNA]</scope>
    <source>
        <strain evidence="2 3">SR4</strain>
    </source>
</reference>
<dbReference type="Proteomes" id="UP000585050">
    <property type="component" value="Unassembled WGS sequence"/>
</dbReference>
<dbReference type="EMBL" id="JABAIL010000008">
    <property type="protein sequence ID" value="NLR93841.1"/>
    <property type="molecule type" value="Genomic_DNA"/>
</dbReference>
<evidence type="ECO:0000313" key="3">
    <source>
        <dbReference type="Proteomes" id="UP000585050"/>
    </source>
</evidence>
<sequence>MEIINETVTRLFIATDNKDWNTIESIFSDQVELDYSSMNGNPKTTLTPKQIIDGWKTILPGFTSTHHQIGNFVTTIRNTKADVFCYGTATHFLEDEAGNVWTVVGSYNFELERVKNDWKITLMQFNFKYQDGNTSLPSKAIESLK</sequence>
<evidence type="ECO:0000259" key="1">
    <source>
        <dbReference type="Pfam" id="PF13577"/>
    </source>
</evidence>
<dbReference type="InterPro" id="IPR037401">
    <property type="entry name" value="SnoaL-like"/>
</dbReference>
<dbReference type="SUPFAM" id="SSF54427">
    <property type="entry name" value="NTF2-like"/>
    <property type="match status" value="1"/>
</dbReference>
<dbReference type="AlphaFoldDB" id="A0A7X8XY30"/>
<comment type="caution">
    <text evidence="2">The sequence shown here is derived from an EMBL/GenBank/DDBJ whole genome shotgun (WGS) entry which is preliminary data.</text>
</comment>
<organism evidence="2 3">
    <name type="scientific">Flammeovirga agarivorans</name>
    <dbReference type="NCBI Taxonomy" id="2726742"/>
    <lineage>
        <taxon>Bacteria</taxon>
        <taxon>Pseudomonadati</taxon>
        <taxon>Bacteroidota</taxon>
        <taxon>Cytophagia</taxon>
        <taxon>Cytophagales</taxon>
        <taxon>Flammeovirgaceae</taxon>
        <taxon>Flammeovirga</taxon>
    </lineage>
</organism>
<accession>A0A7X8XY30</accession>
<evidence type="ECO:0000313" key="2">
    <source>
        <dbReference type="EMBL" id="NLR93841.1"/>
    </source>
</evidence>
<protein>
    <submittedName>
        <fullName evidence="2">Nuclear transport factor 2 family protein</fullName>
    </submittedName>
</protein>
<name>A0A7X8XY30_9BACT</name>
<dbReference type="CDD" id="cd00531">
    <property type="entry name" value="NTF2_like"/>
    <property type="match status" value="1"/>
</dbReference>
<proteinExistence type="predicted"/>
<dbReference type="Gene3D" id="3.10.450.50">
    <property type="match status" value="1"/>
</dbReference>
<dbReference type="RefSeq" id="WP_168884553.1">
    <property type="nucleotide sequence ID" value="NZ_JABAIL010000008.1"/>
</dbReference>
<keyword evidence="3" id="KW-1185">Reference proteome</keyword>
<dbReference type="InterPro" id="IPR032710">
    <property type="entry name" value="NTF2-like_dom_sf"/>
</dbReference>